<name>A0A327STH6_9SPHI</name>
<dbReference type="PANTHER" id="PTHR30273:SF2">
    <property type="entry name" value="PROTEIN FECR"/>
    <property type="match status" value="1"/>
</dbReference>
<dbReference type="Gene3D" id="3.55.50.30">
    <property type="match status" value="1"/>
</dbReference>
<dbReference type="InterPro" id="IPR012373">
    <property type="entry name" value="Ferrdict_sens_TM"/>
</dbReference>
<dbReference type="AlphaFoldDB" id="A0A327STH6"/>
<dbReference type="RefSeq" id="WP_111633521.1">
    <property type="nucleotide sequence ID" value="NZ_QLLR01000007.1"/>
</dbReference>
<dbReference type="Pfam" id="PF16344">
    <property type="entry name" value="FecR_C"/>
    <property type="match status" value="1"/>
</dbReference>
<gene>
    <name evidence="4" type="ORF">LY11_01968</name>
</gene>
<dbReference type="PANTHER" id="PTHR30273">
    <property type="entry name" value="PERIPLASMIC SIGNAL SENSOR AND SIGMA FACTOR ACTIVATOR FECR-RELATED"/>
    <property type="match status" value="1"/>
</dbReference>
<dbReference type="Pfam" id="PF04773">
    <property type="entry name" value="FecR"/>
    <property type="match status" value="1"/>
</dbReference>
<dbReference type="InterPro" id="IPR032508">
    <property type="entry name" value="FecR_C"/>
</dbReference>
<dbReference type="GO" id="GO:0016989">
    <property type="term" value="F:sigma factor antagonist activity"/>
    <property type="evidence" value="ECO:0007669"/>
    <property type="project" value="TreeGrafter"/>
</dbReference>
<feature type="domain" description="Protein FecR C-terminal" evidence="3">
    <location>
        <begin position="271"/>
        <end position="338"/>
    </location>
</feature>
<keyword evidence="1" id="KW-0472">Membrane</keyword>
<dbReference type="Proteomes" id="UP000249754">
    <property type="component" value="Unassembled WGS sequence"/>
</dbReference>
<sequence>MKEQEFNKEFLRRFTDNKLSGPEYETLMQWLSSLSPQQQQSFLNEHIQSLSPVALKTSSQDFEQLRNKIEQRDTSKKTVRLWLTRVAAVLIPFAIYTGVVNWQNKEQPVVNIASRMPAVSRRPVRMLRVINSGVYAKTILLEDSSKVTLSAGAVLSYPEKFATGKRELSLIGKAFFDVKHETARSFVVRSGDVKTTVLGTSFWINASAGTRKTTVKVKTGKVGVQRLTEPAIFLLPGESALYNQISGRLSKIRPERHKLHPLKTAQPATALSFNETSIKSVISELEKQYQVKIVLETGIDPALKLSLNTRGKSITAVMEEIKNQAPVIYEIRDSSIHIKLQ</sequence>
<dbReference type="EMBL" id="QLLR01000007">
    <property type="protein sequence ID" value="RAJ31812.1"/>
    <property type="molecule type" value="Genomic_DNA"/>
</dbReference>
<evidence type="ECO:0000259" key="2">
    <source>
        <dbReference type="Pfam" id="PF04773"/>
    </source>
</evidence>
<evidence type="ECO:0000313" key="4">
    <source>
        <dbReference type="EMBL" id="RAJ31812.1"/>
    </source>
</evidence>
<reference evidence="4 5" key="1">
    <citation type="submission" date="2018-06" db="EMBL/GenBank/DDBJ databases">
        <title>Genomic Encyclopedia of Archaeal and Bacterial Type Strains, Phase II (KMG-II): from individual species to whole genera.</title>
        <authorList>
            <person name="Goeker M."/>
        </authorList>
    </citation>
    <scope>NUCLEOTIDE SEQUENCE [LARGE SCALE GENOMIC DNA]</scope>
    <source>
        <strain evidence="4 5">DSM 14825</strain>
    </source>
</reference>
<dbReference type="PIRSF" id="PIRSF018266">
    <property type="entry name" value="FecR"/>
    <property type="match status" value="1"/>
</dbReference>
<proteinExistence type="predicted"/>
<feature type="domain" description="FecR protein" evidence="2">
    <location>
        <begin position="137"/>
        <end position="222"/>
    </location>
</feature>
<dbReference type="OrthoDB" id="922352at2"/>
<keyword evidence="1" id="KW-1133">Transmembrane helix</keyword>
<protein>
    <submittedName>
        <fullName evidence="4">FecR family protein</fullName>
    </submittedName>
</protein>
<feature type="transmembrane region" description="Helical" evidence="1">
    <location>
        <begin position="82"/>
        <end position="102"/>
    </location>
</feature>
<dbReference type="Gene3D" id="2.60.120.1440">
    <property type="match status" value="1"/>
</dbReference>
<evidence type="ECO:0000256" key="1">
    <source>
        <dbReference type="SAM" id="Phobius"/>
    </source>
</evidence>
<organism evidence="4 5">
    <name type="scientific">Pedobacter cryoconitis</name>
    <dbReference type="NCBI Taxonomy" id="188932"/>
    <lineage>
        <taxon>Bacteria</taxon>
        <taxon>Pseudomonadati</taxon>
        <taxon>Bacteroidota</taxon>
        <taxon>Sphingobacteriia</taxon>
        <taxon>Sphingobacteriales</taxon>
        <taxon>Sphingobacteriaceae</taxon>
        <taxon>Pedobacter</taxon>
    </lineage>
</organism>
<comment type="caution">
    <text evidence="4">The sequence shown here is derived from an EMBL/GenBank/DDBJ whole genome shotgun (WGS) entry which is preliminary data.</text>
</comment>
<keyword evidence="1" id="KW-0812">Transmembrane</keyword>
<accession>A0A327STH6</accession>
<dbReference type="InterPro" id="IPR006860">
    <property type="entry name" value="FecR"/>
</dbReference>
<evidence type="ECO:0000313" key="5">
    <source>
        <dbReference type="Proteomes" id="UP000249754"/>
    </source>
</evidence>
<evidence type="ECO:0000259" key="3">
    <source>
        <dbReference type="Pfam" id="PF16344"/>
    </source>
</evidence>